<evidence type="ECO:0000256" key="1">
    <source>
        <dbReference type="SAM" id="MobiDB-lite"/>
    </source>
</evidence>
<dbReference type="PANTHER" id="PTHR21456">
    <property type="entry name" value="FAMILY WITH SEQUENCE SIMILARITY 102"/>
    <property type="match status" value="1"/>
</dbReference>
<dbReference type="PROSITE" id="PS51840">
    <property type="entry name" value="C2_NT"/>
    <property type="match status" value="1"/>
</dbReference>
<evidence type="ECO:0000313" key="4">
    <source>
        <dbReference type="Proteomes" id="UP000323067"/>
    </source>
</evidence>
<dbReference type="Proteomes" id="UP000323067">
    <property type="component" value="Chromosome vi"/>
</dbReference>
<dbReference type="InterPro" id="IPR019448">
    <property type="entry name" value="NT-C2"/>
</dbReference>
<feature type="compositionally biased region" description="Polar residues" evidence="1">
    <location>
        <begin position="317"/>
        <end position="327"/>
    </location>
</feature>
<feature type="domain" description="C2 NT-type" evidence="2">
    <location>
        <begin position="4"/>
        <end position="148"/>
    </location>
</feature>
<organism evidence="3 4">
    <name type="scientific">Cordyceps militaris</name>
    <name type="common">Caterpillar fungus</name>
    <name type="synonym">Clavaria militaris</name>
    <dbReference type="NCBI Taxonomy" id="73501"/>
    <lineage>
        <taxon>Eukaryota</taxon>
        <taxon>Fungi</taxon>
        <taxon>Dikarya</taxon>
        <taxon>Ascomycota</taxon>
        <taxon>Pezizomycotina</taxon>
        <taxon>Sordariomycetes</taxon>
        <taxon>Hypocreomycetidae</taxon>
        <taxon>Hypocreales</taxon>
        <taxon>Cordycipitaceae</taxon>
        <taxon>Cordyceps</taxon>
    </lineage>
</organism>
<dbReference type="AlphaFoldDB" id="A0A2H4SCU2"/>
<gene>
    <name evidence="3" type="ORF">A9K55_005530</name>
</gene>
<dbReference type="VEuPathDB" id="FungiDB:A9K55_005530"/>
<dbReference type="InterPro" id="IPR039931">
    <property type="entry name" value="EEIG1/2-like"/>
</dbReference>
<proteinExistence type="predicted"/>
<sequence length="426" mass="47220">MHLPTVGKSRKPKFELHLKIYDLNNVPLVNGNSYIKWHLSHSMHADHRGRTGKCPIANHRVDYDFGRIVPSIRISIDKSNMLSECPFELEILQEFAVAEKITLGHIKLNLSEFVEESEPYSRDALSPPRIRKQSTGGSSISLSSNRRTSSESRPAQEGIVRRYLMQDSKINSTLKIGILMIQIDGDRNFAAPSLKTAPVFGGITGFMDPNQIEDDTGPLPSFSKNRDNAEVQDLYRRTLAASWSKQPTQLPADECIEDIFAGGNGWKAPKTGSSKREPSSSNTDPEDLEIDDLGNSGTLRPSDFRRLGLSNHRRHPSASSDKSVSTVTGGGHHRDSPSPRKSHTPLNSRLSSHDEGHHAVRSSRSDSIASLVPTLGSSSGTENGRGETSYKHQREVNEDELRDDFVAWQLPGQESLTGLKWPLKCK</sequence>
<dbReference type="OrthoDB" id="3365224at2759"/>
<feature type="compositionally biased region" description="Basic and acidic residues" evidence="1">
    <location>
        <begin position="384"/>
        <end position="396"/>
    </location>
</feature>
<dbReference type="EMBL" id="CP023323">
    <property type="protein sequence ID" value="ATY60906.1"/>
    <property type="molecule type" value="Genomic_DNA"/>
</dbReference>
<reference evidence="3 4" key="1">
    <citation type="journal article" date="2017" name="BMC Genomics">
        <title>Chromosome level assembly and secondary metabolite potential of the parasitic fungus Cordyceps militaris.</title>
        <authorList>
            <person name="Kramer G.J."/>
            <person name="Nodwell J.R."/>
        </authorList>
    </citation>
    <scope>NUCLEOTIDE SEQUENCE [LARGE SCALE GENOMIC DNA]</scope>
    <source>
        <strain evidence="3 4">ATCC 34164</strain>
    </source>
</reference>
<name>A0A2H4SCU2_CORMI</name>
<feature type="region of interest" description="Disordered" evidence="1">
    <location>
        <begin position="121"/>
        <end position="155"/>
    </location>
</feature>
<evidence type="ECO:0000313" key="3">
    <source>
        <dbReference type="EMBL" id="ATY60906.1"/>
    </source>
</evidence>
<feature type="compositionally biased region" description="Low complexity" evidence="1">
    <location>
        <begin position="134"/>
        <end position="153"/>
    </location>
</feature>
<dbReference type="PANTHER" id="PTHR21456:SF1">
    <property type="entry name" value="C2 NT-TYPE DOMAIN-CONTAINING PROTEIN"/>
    <property type="match status" value="1"/>
</dbReference>
<dbReference type="Pfam" id="PF10358">
    <property type="entry name" value="NT-C2"/>
    <property type="match status" value="1"/>
</dbReference>
<dbReference type="VEuPathDB" id="FungiDB:CCM_03451"/>
<protein>
    <submittedName>
        <fullName evidence="3">Oestrogen-responsive</fullName>
    </submittedName>
</protein>
<feature type="region of interest" description="Disordered" evidence="1">
    <location>
        <begin position="263"/>
        <end position="397"/>
    </location>
</feature>
<evidence type="ECO:0000259" key="2">
    <source>
        <dbReference type="PROSITE" id="PS51840"/>
    </source>
</evidence>
<accession>A0A2H4SCU2</accession>